<dbReference type="GO" id="GO:0005886">
    <property type="term" value="C:plasma membrane"/>
    <property type="evidence" value="ECO:0007669"/>
    <property type="project" value="UniProtKB-SubCell"/>
</dbReference>
<feature type="transmembrane region" description="Helical" evidence="7">
    <location>
        <begin position="88"/>
        <end position="106"/>
    </location>
</feature>
<feature type="transmembrane region" description="Helical" evidence="7">
    <location>
        <begin position="113"/>
        <end position="133"/>
    </location>
</feature>
<feature type="domain" description="Integral membrane protein YccS N-terminal" evidence="8">
    <location>
        <begin position="66"/>
        <end position="336"/>
    </location>
</feature>
<dbReference type="Pfam" id="PF13515">
    <property type="entry name" value="FUSC_2"/>
    <property type="match status" value="1"/>
</dbReference>
<keyword evidence="5 7" id="KW-0472">Membrane</keyword>
<evidence type="ECO:0000313" key="10">
    <source>
        <dbReference type="EMBL" id="RRJ92680.1"/>
    </source>
</evidence>
<protein>
    <submittedName>
        <fullName evidence="10">Uncharacterized protein</fullName>
    </submittedName>
</protein>
<evidence type="ECO:0000256" key="4">
    <source>
        <dbReference type="ARBA" id="ARBA00022989"/>
    </source>
</evidence>
<evidence type="ECO:0000256" key="6">
    <source>
        <dbReference type="ARBA" id="ARBA00043993"/>
    </source>
</evidence>
<comment type="caution">
    <text evidence="10">The sequence shown here is derived from an EMBL/GenBank/DDBJ whole genome shotgun (WGS) entry which is preliminary data.</text>
</comment>
<keyword evidence="2" id="KW-1003">Cell membrane</keyword>
<evidence type="ECO:0000256" key="3">
    <source>
        <dbReference type="ARBA" id="ARBA00022692"/>
    </source>
</evidence>
<reference evidence="10 11" key="1">
    <citation type="submission" date="2018-11" db="EMBL/GenBank/DDBJ databases">
        <title>Flavobacterium sp. nov., YIM 102701-2 draft genome.</title>
        <authorList>
            <person name="Li G."/>
            <person name="Jiang Y."/>
        </authorList>
    </citation>
    <scope>NUCLEOTIDE SEQUENCE [LARGE SCALE GENOMIC DNA]</scope>
    <source>
        <strain evidence="10 11">YIM 102701-2</strain>
    </source>
</reference>
<dbReference type="InterPro" id="IPR049453">
    <property type="entry name" value="Memb_transporter_dom"/>
</dbReference>
<proteinExistence type="inferred from homology"/>
<feature type="transmembrane region" description="Helical" evidence="7">
    <location>
        <begin position="139"/>
        <end position="159"/>
    </location>
</feature>
<comment type="subcellular location">
    <subcellularLocation>
        <location evidence="1">Cell membrane</location>
        <topology evidence="1">Multi-pass membrane protein</topology>
    </subcellularLocation>
</comment>
<name>A0A3P3WC99_9FLAO</name>
<accession>A0A3P3WC99</accession>
<evidence type="ECO:0000256" key="5">
    <source>
        <dbReference type="ARBA" id="ARBA00023136"/>
    </source>
</evidence>
<dbReference type="Proteomes" id="UP000275719">
    <property type="component" value="Unassembled WGS sequence"/>
</dbReference>
<evidence type="ECO:0000256" key="7">
    <source>
        <dbReference type="SAM" id="Phobius"/>
    </source>
</evidence>
<sequence>MYQKIVKKISDNHLYDAIKVAVAGSLPFLFFHETDNFYIAFALSIGAILNAPTDIQSNLKHKINGLILGSICVALITFLLGFTKPYPILFYPVFIFIIFFSTMISIYGHRANLISFVCLLTVSLAFIRDYQGWDLIKNSLLLLAGGMIYLIVSLIFYVFKPKRYIYLEIANCIEQTAEYLDLRASLWNENTNKNKTIKKQLEIQIKLNEYHESIREFLIRNNANSSNSSNNRKLLISLTSLIEILEIATSNSFDHKRIHELFKNDPSLINEYQKLAENFALSLHELSYCIKLNKDYHSPVSLGNQIKAIKLHLDEFQKKQNWSDDKEEIVTFNNVLHYAERQVEKIKGLERVIKGRVNTDELRGKYKDLEKFLTPQHYRFSTLTENLNFSSSIFRHATRLTLTLLIGYILGQILPLQNEYWILMTLVVIMKPDYGLTKSRSFSRVYGTIIGGIIAFTTLYFVDNVTVLLILTFITMIIGNWLTHSDYKIGVIFLTTYVIFMYGILTPNYNSMLLFRIIDTALAAGLALLATHLIWPSWEHLHVKKFMSKCILANRKYVEEIKKYYIQKGEPPLEYKLARKNAFIEVGNLMASFQRMSQEPKSRQKNKAEIYELTVLNQTLISAAASVGIYIQSHQTTEASQAFGIVMDKVLYNLDLADKFIHRNAHYDLISENDLKKFEGSFLQIKKLRREEIENSDLTPEERIRRLEESQLIIDQLIWMINISEQIVNTSKKFKN</sequence>
<feature type="transmembrane region" description="Helical" evidence="7">
    <location>
        <begin position="517"/>
        <end position="538"/>
    </location>
</feature>
<dbReference type="PANTHER" id="PTHR30509:SF9">
    <property type="entry name" value="MULTIDRUG RESISTANCE PROTEIN MDTO"/>
    <property type="match status" value="1"/>
</dbReference>
<dbReference type="Pfam" id="PF12805">
    <property type="entry name" value="FUSC-like"/>
    <property type="match status" value="1"/>
</dbReference>
<keyword evidence="4 7" id="KW-1133">Transmembrane helix</keyword>
<gene>
    <name evidence="10" type="ORF">EG240_02535</name>
</gene>
<organism evidence="10 11">
    <name type="scientific">Paenimyroides tangerinum</name>
    <dbReference type="NCBI Taxonomy" id="2488728"/>
    <lineage>
        <taxon>Bacteria</taxon>
        <taxon>Pseudomonadati</taxon>
        <taxon>Bacteroidota</taxon>
        <taxon>Flavobacteriia</taxon>
        <taxon>Flavobacteriales</taxon>
        <taxon>Flavobacteriaceae</taxon>
        <taxon>Paenimyroides</taxon>
    </lineage>
</organism>
<evidence type="ECO:0000256" key="1">
    <source>
        <dbReference type="ARBA" id="ARBA00004651"/>
    </source>
</evidence>
<feature type="domain" description="Integral membrane bound transporter" evidence="9">
    <location>
        <begin position="407"/>
        <end position="529"/>
    </location>
</feature>
<feature type="transmembrane region" description="Helical" evidence="7">
    <location>
        <begin position="65"/>
        <end position="82"/>
    </location>
</feature>
<dbReference type="EMBL" id="RQVQ01000004">
    <property type="protein sequence ID" value="RRJ92680.1"/>
    <property type="molecule type" value="Genomic_DNA"/>
</dbReference>
<dbReference type="RefSeq" id="WP_125017085.1">
    <property type="nucleotide sequence ID" value="NZ_RQVQ01000004.1"/>
</dbReference>
<dbReference type="OrthoDB" id="8670769at2"/>
<comment type="similarity">
    <text evidence="6">Belongs to the YccS/YhfK family.</text>
</comment>
<evidence type="ECO:0000259" key="8">
    <source>
        <dbReference type="Pfam" id="PF12805"/>
    </source>
</evidence>
<dbReference type="PANTHER" id="PTHR30509">
    <property type="entry name" value="P-HYDROXYBENZOIC ACID EFFLUX PUMP SUBUNIT-RELATED"/>
    <property type="match status" value="1"/>
</dbReference>
<evidence type="ECO:0000256" key="2">
    <source>
        <dbReference type="ARBA" id="ARBA00022475"/>
    </source>
</evidence>
<feature type="transmembrane region" description="Helical" evidence="7">
    <location>
        <begin position="487"/>
        <end position="505"/>
    </location>
</feature>
<evidence type="ECO:0000313" key="11">
    <source>
        <dbReference type="Proteomes" id="UP000275719"/>
    </source>
</evidence>
<feature type="transmembrane region" description="Helical" evidence="7">
    <location>
        <begin position="449"/>
        <end position="481"/>
    </location>
</feature>
<keyword evidence="11" id="KW-1185">Reference proteome</keyword>
<keyword evidence="3 7" id="KW-0812">Transmembrane</keyword>
<dbReference type="AlphaFoldDB" id="A0A3P3WC99"/>
<dbReference type="InterPro" id="IPR032692">
    <property type="entry name" value="YccS_N"/>
</dbReference>
<evidence type="ECO:0000259" key="9">
    <source>
        <dbReference type="Pfam" id="PF13515"/>
    </source>
</evidence>